<evidence type="ECO:0000256" key="1">
    <source>
        <dbReference type="SAM" id="MobiDB-lite"/>
    </source>
</evidence>
<sequence length="97" mass="10337">MNISASASFLGFLNSNPDYKLKFFEPLSYELFKVCTSGAKAAALKTTDPEPPSVRQSRRPQGSQRVRPHAALCSPCGRACAEAPQVEDAVPEGLPAG</sequence>
<reference evidence="3" key="1">
    <citation type="submission" date="2024-06" db="EMBL/GenBank/DDBJ databases">
        <title>Multi-omics analyses provide insights into the biosynthesis of the anticancer antibiotic pleurotin in Hohenbuehelia grisea.</title>
        <authorList>
            <person name="Weaver J.A."/>
            <person name="Alberti F."/>
        </authorList>
    </citation>
    <scope>NUCLEOTIDE SEQUENCE [LARGE SCALE GENOMIC DNA]</scope>
    <source>
        <strain evidence="3">T-177</strain>
    </source>
</reference>
<protein>
    <submittedName>
        <fullName evidence="2">Uncharacterized protein</fullName>
    </submittedName>
</protein>
<evidence type="ECO:0000313" key="2">
    <source>
        <dbReference type="EMBL" id="KAL0957401.1"/>
    </source>
</evidence>
<feature type="region of interest" description="Disordered" evidence="1">
    <location>
        <begin position="43"/>
        <end position="68"/>
    </location>
</feature>
<dbReference type="EMBL" id="JASNQZ010000005">
    <property type="protein sequence ID" value="KAL0957401.1"/>
    <property type="molecule type" value="Genomic_DNA"/>
</dbReference>
<accession>A0ABR3JQS8</accession>
<comment type="caution">
    <text evidence="2">The sequence shown here is derived from an EMBL/GenBank/DDBJ whole genome shotgun (WGS) entry which is preliminary data.</text>
</comment>
<organism evidence="2 3">
    <name type="scientific">Hohenbuehelia grisea</name>
    <dbReference type="NCBI Taxonomy" id="104357"/>
    <lineage>
        <taxon>Eukaryota</taxon>
        <taxon>Fungi</taxon>
        <taxon>Dikarya</taxon>
        <taxon>Basidiomycota</taxon>
        <taxon>Agaricomycotina</taxon>
        <taxon>Agaricomycetes</taxon>
        <taxon>Agaricomycetidae</taxon>
        <taxon>Agaricales</taxon>
        <taxon>Pleurotineae</taxon>
        <taxon>Pleurotaceae</taxon>
        <taxon>Hohenbuehelia</taxon>
    </lineage>
</organism>
<name>A0ABR3JQS8_9AGAR</name>
<evidence type="ECO:0000313" key="3">
    <source>
        <dbReference type="Proteomes" id="UP001556367"/>
    </source>
</evidence>
<keyword evidence="3" id="KW-1185">Reference proteome</keyword>
<proteinExistence type="predicted"/>
<dbReference type="Proteomes" id="UP001556367">
    <property type="component" value="Unassembled WGS sequence"/>
</dbReference>
<gene>
    <name evidence="2" type="ORF">HGRIS_001202</name>
</gene>